<feature type="region of interest" description="Disordered" evidence="1">
    <location>
        <begin position="43"/>
        <end position="63"/>
    </location>
</feature>
<dbReference type="EMBL" id="CP032624">
    <property type="protein sequence ID" value="AYG05312.1"/>
    <property type="molecule type" value="Genomic_DNA"/>
</dbReference>
<name>A0A387BRU9_9MICO</name>
<sequence length="63" mass="6862">MRTTVTLDDALIARAMEMTGITERSALVRHALERLVQHEAGRRLAALGGSDPHATAAPRRRGE</sequence>
<dbReference type="AlphaFoldDB" id="A0A387BRU9"/>
<dbReference type="InterPro" id="IPR019239">
    <property type="entry name" value="VapB_antitoxin"/>
</dbReference>
<proteinExistence type="predicted"/>
<keyword evidence="3" id="KW-1185">Reference proteome</keyword>
<protein>
    <submittedName>
        <fullName evidence="2">Type II toxin-antitoxin system VapB family antitoxin</fullName>
    </submittedName>
</protein>
<organism evidence="2 3">
    <name type="scientific">Gryllotalpicola protaetiae</name>
    <dbReference type="NCBI Taxonomy" id="2419771"/>
    <lineage>
        <taxon>Bacteria</taxon>
        <taxon>Bacillati</taxon>
        <taxon>Actinomycetota</taxon>
        <taxon>Actinomycetes</taxon>
        <taxon>Micrococcales</taxon>
        <taxon>Microbacteriaceae</taxon>
        <taxon>Gryllotalpicola</taxon>
    </lineage>
</organism>
<dbReference type="Pfam" id="PF09957">
    <property type="entry name" value="VapB_antitoxin"/>
    <property type="match status" value="1"/>
</dbReference>
<evidence type="ECO:0000256" key="1">
    <source>
        <dbReference type="SAM" id="MobiDB-lite"/>
    </source>
</evidence>
<dbReference type="Proteomes" id="UP000275069">
    <property type="component" value="Chromosome"/>
</dbReference>
<gene>
    <name evidence="2" type="ORF">D7I44_07130</name>
</gene>
<accession>A0A387BRU9</accession>
<dbReference type="KEGG" id="gry:D7I44_07130"/>
<evidence type="ECO:0000313" key="2">
    <source>
        <dbReference type="EMBL" id="AYG05312.1"/>
    </source>
</evidence>
<dbReference type="OrthoDB" id="332069at2"/>
<evidence type="ECO:0000313" key="3">
    <source>
        <dbReference type="Proteomes" id="UP000275069"/>
    </source>
</evidence>
<reference evidence="2 3" key="1">
    <citation type="submission" date="2018-09" db="EMBL/GenBank/DDBJ databases">
        <title>Genome sequencing of strain 2DFW10M-5.</title>
        <authorList>
            <person name="Heo J."/>
            <person name="Kim S.-J."/>
            <person name="Kwon S.-W."/>
        </authorList>
    </citation>
    <scope>NUCLEOTIDE SEQUENCE [LARGE SCALE GENOMIC DNA]</scope>
    <source>
        <strain evidence="2 3">2DFW10M-5</strain>
    </source>
</reference>